<accession>A0A328BM57</accession>
<evidence type="ECO:0000259" key="2">
    <source>
        <dbReference type="SMART" id="SM00912"/>
    </source>
</evidence>
<dbReference type="Gene3D" id="2.160.20.10">
    <property type="entry name" value="Single-stranded right-handed beta-helix, Pectin lyase-like"/>
    <property type="match status" value="1"/>
</dbReference>
<name>A0A328BM57_9CAUL</name>
<dbReference type="RefSeq" id="WP_111274044.1">
    <property type="nucleotide sequence ID" value="NZ_QFYS01000001.1"/>
</dbReference>
<protein>
    <recommendedName>
        <fullName evidence="2">Filamentous haemagglutinin FhaB/tRNA nuclease CdiA-like TPS domain-containing protein</fullName>
    </recommendedName>
</protein>
<reference evidence="3 4" key="1">
    <citation type="submission" date="2018-05" db="EMBL/GenBank/DDBJ databases">
        <authorList>
            <person name="Lanie J.A."/>
            <person name="Ng W.-L."/>
            <person name="Kazmierczak K.M."/>
            <person name="Andrzejewski T.M."/>
            <person name="Davidsen T.M."/>
            <person name="Wayne K.J."/>
            <person name="Tettelin H."/>
            <person name="Glass J.I."/>
            <person name="Rusch D."/>
            <person name="Podicherti R."/>
            <person name="Tsui H.-C.T."/>
            <person name="Winkler M.E."/>
        </authorList>
    </citation>
    <scope>NUCLEOTIDE SEQUENCE [LARGE SCALE GENOMIC DNA]</scope>
    <source>
        <strain evidence="3 4">BUT-10</strain>
    </source>
</reference>
<dbReference type="AlphaFoldDB" id="A0A328BM57"/>
<organism evidence="3 4">
    <name type="scientific">Phenylobacterium kunshanense</name>
    <dbReference type="NCBI Taxonomy" id="1445034"/>
    <lineage>
        <taxon>Bacteria</taxon>
        <taxon>Pseudomonadati</taxon>
        <taxon>Pseudomonadota</taxon>
        <taxon>Alphaproteobacteria</taxon>
        <taxon>Caulobacterales</taxon>
        <taxon>Caulobacteraceae</taxon>
        <taxon>Phenylobacterium</taxon>
    </lineage>
</organism>
<dbReference type="Proteomes" id="UP000249524">
    <property type="component" value="Unassembled WGS sequence"/>
</dbReference>
<evidence type="ECO:0000256" key="1">
    <source>
        <dbReference type="SAM" id="MobiDB-lite"/>
    </source>
</evidence>
<evidence type="ECO:0000313" key="4">
    <source>
        <dbReference type="Proteomes" id="UP000249524"/>
    </source>
</evidence>
<dbReference type="Pfam" id="PF05860">
    <property type="entry name" value="TPS"/>
    <property type="match status" value="1"/>
</dbReference>
<dbReference type="NCBIfam" id="TIGR01901">
    <property type="entry name" value="adhes_NPXG"/>
    <property type="match status" value="1"/>
</dbReference>
<dbReference type="SUPFAM" id="SSF51126">
    <property type="entry name" value="Pectin lyase-like"/>
    <property type="match status" value="1"/>
</dbReference>
<feature type="domain" description="Filamentous haemagglutinin FhaB/tRNA nuclease CdiA-like TPS" evidence="2">
    <location>
        <begin position="39"/>
        <end position="162"/>
    </location>
</feature>
<dbReference type="OrthoDB" id="7175603at2"/>
<keyword evidence="4" id="KW-1185">Reference proteome</keyword>
<dbReference type="EMBL" id="QFYS01000001">
    <property type="protein sequence ID" value="RAK68552.1"/>
    <property type="molecule type" value="Genomic_DNA"/>
</dbReference>
<dbReference type="SMART" id="SM00912">
    <property type="entry name" value="Haemagg_act"/>
    <property type="match status" value="1"/>
</dbReference>
<evidence type="ECO:0000313" key="3">
    <source>
        <dbReference type="EMBL" id="RAK68552.1"/>
    </source>
</evidence>
<gene>
    <name evidence="3" type="ORF">DJ019_00550</name>
</gene>
<dbReference type="InterPro" id="IPR008638">
    <property type="entry name" value="FhaB/CdiA-like_TPS"/>
</dbReference>
<comment type="caution">
    <text evidence="3">The sequence shown here is derived from an EMBL/GenBank/DDBJ whole genome shotgun (WGS) entry which is preliminary data.</text>
</comment>
<dbReference type="InterPro" id="IPR012334">
    <property type="entry name" value="Pectin_lyas_fold"/>
</dbReference>
<feature type="region of interest" description="Disordered" evidence="1">
    <location>
        <begin position="1180"/>
        <end position="1248"/>
    </location>
</feature>
<proteinExistence type="predicted"/>
<dbReference type="InterPro" id="IPR011050">
    <property type="entry name" value="Pectin_lyase_fold/virulence"/>
</dbReference>
<sequence length="1248" mass="125895">MPPLDLPHQRDDGRRLRLFARTALCGALCGLSWLAPVTAVALPTGGIPEVSAGGGAPTITTVDTRMNVTLNAPRTVLSWTTFDVTPDETVSFNFGARNWIVLNRITGLQPSRIEGIIEGRVGGAYGGNIWFTSQNSIIFGKGVQVDAGGLLAAIGTPDTGSFLNPSNNLFSFNGGDALPNARVFVLSNARLTAHGGMVALMAPTVSTRANAVVSATEGSVLYGSAKNFQIRLEPGAAGDFDLVDFIVPNVSDGADGAVAIDLGGDTRANSVFLAAVSKSAIGSAVINLEGMVTAQAARADGGDIVLSGGAGIASRTAAPSLAGAASTDIYLNKASASRDLQIQNVGRTFGRPWVRPIEELKDPRSLAEEADPCGLLGQCDETTDNGDGNGNGNGFLNGGFAPLESVVLDRALVSALFDPTAISAITTGRDANIRATAGIELGRIVASRDVSVQGPEIEANSLIANGALTVRSTEGAVRLAGVGVMREGSITGRTDVQIDAITAPTRLTVTSGRDITIGDGVSSVTGAISLSAPQNVTIELASARIDTINAGVSANLRGGALDIGAVNAPRVFARAESVKIGSAATAGDLYVLATNGDAQVDNATAGDDIFVIATHGTASLGSATLTGGAADAVQVEFAGNPDAAGNGRVVRVESTDFDARLGLGTGGVSGATEVTVRAGQDAVVDVVRETPASLSVIAARDATLKAPTVRLDSVTAGRDLAVGSTTGDFTLANALTATRNVTITAAGALRVADVTANAGSVSLTGATVTAGAVSASEDLTLRALSGGVTTASYRTGRDLIIQGSTLSLGSSIAPVARDLSITSLGNFTSSTPLSAGRNLTLDVAGTASIGQASAGSGIRIVAGDLTLGGTITAADAQIESRGAMRVGGSAGGSGFILDNSEFGQLRIAGQLRLYAGDTTGGARGDLLLQDLAVNPSNTPNVAFLVGSGNTASVAGLVAPTASGGIFRIGHATDLSWRPSTVLVSGAIGAATFSGAAYSGVRSFDEVRLAARQDILMGSQRFIDLVRNAAISDIDVAAGRPAGVTPVGDEVNRVFISTGRLEVSADNKVVQQNTSALGGGQAVGVFFTGQFNPALIIDPPRLVELWGAFSGQGGQVVTGTTAGGSVTFVVVDTNGQPVERPQGANYRFNSCDVGTTNCAPVLAAPQEGVTGQMNVGLLTARDGLSSSSSGPGGSELTDEEAAAQVSSETLTSPPVLLGVAAPDPDEIVTDPVVTGAGSEEIWRQRRQKQ</sequence>